<proteinExistence type="inferred from homology"/>
<dbReference type="Gene3D" id="3.40.309.10">
    <property type="entry name" value="Aldehyde Dehydrogenase, Chain A, domain 2"/>
    <property type="match status" value="1"/>
</dbReference>
<dbReference type="InterPro" id="IPR016161">
    <property type="entry name" value="Ald_DH/histidinol_DH"/>
</dbReference>
<evidence type="ECO:0000259" key="4">
    <source>
        <dbReference type="Pfam" id="PF00171"/>
    </source>
</evidence>
<dbReference type="AlphaFoldDB" id="A0A0F9VWG7"/>
<comment type="caution">
    <text evidence="5">The sequence shown here is derived from an EMBL/GenBank/DDBJ whole genome shotgun (WGS) entry which is preliminary data.</text>
</comment>
<accession>A0A0F9VWG7</accession>
<evidence type="ECO:0000256" key="1">
    <source>
        <dbReference type="ARBA" id="ARBA00009986"/>
    </source>
</evidence>
<dbReference type="PANTHER" id="PTHR43570:SF20">
    <property type="entry name" value="ALDEHYDE DEHYDROGENASE ALDX-RELATED"/>
    <property type="match status" value="1"/>
</dbReference>
<dbReference type="GO" id="GO:0005737">
    <property type="term" value="C:cytoplasm"/>
    <property type="evidence" value="ECO:0007669"/>
    <property type="project" value="TreeGrafter"/>
</dbReference>
<sequence>MTRDIMEDFQTQRQAASQMPYPTLKVRRDRLARLARMTQHHQLEIIRAIQTDFGQRSDVEIRMAEISAVIHATRHARLHLWHWMRPLSATMPLRLLPARARITPQPLGVVGVMSPWNYPWSLALMPTVDAFAAGNVVMLKPSEHCPATSALLKRLVPQYFTPEELHVVEGGIEVAQHFSHLPFDHLVFTGSTAVGRQVAQAAAANLTPTTLELGGKTPAIIAEDADLDEAAAAIIFGKAMNGGQTCIAPDYVLVESRRISDLVKALSHAIEQQRPDEKAATQPINAIHQQRQEAMLAEAADHSCRVIDQGSHAPALIIDPHQDLQVMREEIFGRCLPVIGVSDVQAAIDYVNARPHPLALYAFTYDKRLQQQLLHETHSGALVFNATLLHHAVPSLPFGGVGESGMGAYHGRHGFERFSHMRGVFLQPKRNLSHLLYPPYRRWLMKLLGVG</sequence>
<evidence type="ECO:0000256" key="3">
    <source>
        <dbReference type="ARBA" id="ARBA00023027"/>
    </source>
</evidence>
<dbReference type="Pfam" id="PF00171">
    <property type="entry name" value="Aldedh"/>
    <property type="match status" value="1"/>
</dbReference>
<protein>
    <recommendedName>
        <fullName evidence="4">Aldehyde dehydrogenase domain-containing protein</fullName>
    </recommendedName>
</protein>
<evidence type="ECO:0000256" key="2">
    <source>
        <dbReference type="ARBA" id="ARBA00023002"/>
    </source>
</evidence>
<dbReference type="InterPro" id="IPR016160">
    <property type="entry name" value="Ald_DH_CS_CYS"/>
</dbReference>
<dbReference type="GO" id="GO:0004029">
    <property type="term" value="F:aldehyde dehydrogenase (NAD+) activity"/>
    <property type="evidence" value="ECO:0007669"/>
    <property type="project" value="TreeGrafter"/>
</dbReference>
<organism evidence="5">
    <name type="scientific">marine sediment metagenome</name>
    <dbReference type="NCBI Taxonomy" id="412755"/>
    <lineage>
        <taxon>unclassified sequences</taxon>
        <taxon>metagenomes</taxon>
        <taxon>ecological metagenomes</taxon>
    </lineage>
</organism>
<dbReference type="EMBL" id="LAZR01000007">
    <property type="protein sequence ID" value="KKO09391.1"/>
    <property type="molecule type" value="Genomic_DNA"/>
</dbReference>
<dbReference type="InterPro" id="IPR015590">
    <property type="entry name" value="Aldehyde_DH_dom"/>
</dbReference>
<dbReference type="PANTHER" id="PTHR43570">
    <property type="entry name" value="ALDEHYDE DEHYDROGENASE"/>
    <property type="match status" value="1"/>
</dbReference>
<dbReference type="PROSITE" id="PS00070">
    <property type="entry name" value="ALDEHYDE_DEHYDR_CYS"/>
    <property type="match status" value="1"/>
</dbReference>
<comment type="similarity">
    <text evidence="1">Belongs to the aldehyde dehydrogenase family.</text>
</comment>
<feature type="domain" description="Aldehyde dehydrogenase" evidence="4">
    <location>
        <begin position="10"/>
        <end position="422"/>
    </location>
</feature>
<name>A0A0F9VWG7_9ZZZZ</name>
<reference evidence="5" key="1">
    <citation type="journal article" date="2015" name="Nature">
        <title>Complex archaea that bridge the gap between prokaryotes and eukaryotes.</title>
        <authorList>
            <person name="Spang A."/>
            <person name="Saw J.H."/>
            <person name="Jorgensen S.L."/>
            <person name="Zaremba-Niedzwiedzka K."/>
            <person name="Martijn J."/>
            <person name="Lind A.E."/>
            <person name="van Eijk R."/>
            <person name="Schleper C."/>
            <person name="Guy L."/>
            <person name="Ettema T.J."/>
        </authorList>
    </citation>
    <scope>NUCLEOTIDE SEQUENCE</scope>
</reference>
<dbReference type="PIRSF" id="PIRSF036492">
    <property type="entry name" value="ALDH"/>
    <property type="match status" value="1"/>
</dbReference>
<gene>
    <name evidence="5" type="ORF">LCGC14_0037330</name>
</gene>
<dbReference type="SUPFAM" id="SSF53720">
    <property type="entry name" value="ALDH-like"/>
    <property type="match status" value="1"/>
</dbReference>
<keyword evidence="3" id="KW-0520">NAD</keyword>
<dbReference type="Gene3D" id="3.40.605.10">
    <property type="entry name" value="Aldehyde Dehydrogenase, Chain A, domain 1"/>
    <property type="match status" value="1"/>
</dbReference>
<dbReference type="InterPro" id="IPR016163">
    <property type="entry name" value="Ald_DH_C"/>
</dbReference>
<evidence type="ECO:0000313" key="5">
    <source>
        <dbReference type="EMBL" id="KKO09391.1"/>
    </source>
</evidence>
<keyword evidence="2" id="KW-0560">Oxidoreductase</keyword>
<dbReference type="InterPro" id="IPR016162">
    <property type="entry name" value="Ald_DH_N"/>
</dbReference>
<dbReference type="GO" id="GO:0006081">
    <property type="term" value="P:aldehyde metabolic process"/>
    <property type="evidence" value="ECO:0007669"/>
    <property type="project" value="InterPro"/>
</dbReference>
<dbReference type="InterPro" id="IPR012394">
    <property type="entry name" value="Aldehyde_DH_NAD(P)"/>
</dbReference>